<keyword evidence="3" id="KW-0963">Cytoplasm</keyword>
<keyword evidence="6" id="KW-0539">Nucleus</keyword>
<dbReference type="SUPFAM" id="SSF48403">
    <property type="entry name" value="Ankyrin repeat"/>
    <property type="match status" value="1"/>
</dbReference>
<comment type="subunit">
    <text evidence="8">Interacts with AARS; the interaction is direct.</text>
</comment>
<evidence type="ECO:0000313" key="11">
    <source>
        <dbReference type="Proteomes" id="UP000694557"/>
    </source>
</evidence>
<evidence type="ECO:0000256" key="2">
    <source>
        <dbReference type="ARBA" id="ARBA00004496"/>
    </source>
</evidence>
<evidence type="ECO:0000256" key="4">
    <source>
        <dbReference type="ARBA" id="ARBA00022737"/>
    </source>
</evidence>
<organism evidence="10 11">
    <name type="scientific">Oncorhynchus kisutch</name>
    <name type="common">Coho salmon</name>
    <name type="synonym">Salmo kisutch</name>
    <dbReference type="NCBI Taxonomy" id="8019"/>
    <lineage>
        <taxon>Eukaryota</taxon>
        <taxon>Metazoa</taxon>
        <taxon>Chordata</taxon>
        <taxon>Craniata</taxon>
        <taxon>Vertebrata</taxon>
        <taxon>Euteleostomi</taxon>
        <taxon>Actinopterygii</taxon>
        <taxon>Neopterygii</taxon>
        <taxon>Teleostei</taxon>
        <taxon>Protacanthopterygii</taxon>
        <taxon>Salmoniformes</taxon>
        <taxon>Salmonidae</taxon>
        <taxon>Salmoninae</taxon>
        <taxon>Oncorhynchus</taxon>
    </lineage>
</organism>
<dbReference type="GO" id="GO:0005634">
    <property type="term" value="C:nucleus"/>
    <property type="evidence" value="ECO:0007669"/>
    <property type="project" value="UniProtKB-SubCell"/>
</dbReference>
<dbReference type="GeneTree" id="ENSGT00940000153969"/>
<reference evidence="10" key="2">
    <citation type="submission" date="2025-09" db="UniProtKB">
        <authorList>
            <consortium name="Ensembl"/>
        </authorList>
    </citation>
    <scope>IDENTIFICATION</scope>
</reference>
<dbReference type="PANTHER" id="PTHR24198:SF185">
    <property type="entry name" value="ANKYRIN-3"/>
    <property type="match status" value="1"/>
</dbReference>
<gene>
    <name evidence="10" type="primary">ANKRD16</name>
    <name evidence="10" type="synonym">LOC109896386</name>
</gene>
<dbReference type="Ensembl" id="ENSOKIT00005108385.1">
    <property type="protein sequence ID" value="ENSOKIP00005101125.1"/>
    <property type="gene ID" value="ENSOKIG00005044492.1"/>
</dbReference>
<evidence type="ECO:0000256" key="7">
    <source>
        <dbReference type="ARBA" id="ARBA00053725"/>
    </source>
</evidence>
<proteinExistence type="predicted"/>
<evidence type="ECO:0000313" key="10">
    <source>
        <dbReference type="Ensembl" id="ENSOKIP00005101125.1"/>
    </source>
</evidence>
<dbReference type="FunFam" id="1.25.40.20:FF:000336">
    <property type="entry name" value="Ankyrin repeat domain-containing protein 16"/>
    <property type="match status" value="1"/>
</dbReference>
<dbReference type="Proteomes" id="UP000694557">
    <property type="component" value="Unassembled WGS sequence"/>
</dbReference>
<comment type="function">
    <text evidence="7">Required to prevent the misactivation of serine (Ser) with tRNA(Ala) by promoting the hydrolysis of Ser-mischarged tRNA(Ala), thereby playing a role in translational fidelity. Binds directly to the catalytic domain of AARS/AlaRS and captures Ser that is misactivated by AARS/AlaRS, preventing the charging of Ser adenylates to tRNA(Ala) and precluding Ser misincorporation in nascent peptides.</text>
</comment>
<evidence type="ECO:0000256" key="9">
    <source>
        <dbReference type="ARBA" id="ARBA00067264"/>
    </source>
</evidence>
<name>A0A8C7KEW2_ONCKI</name>
<evidence type="ECO:0000256" key="1">
    <source>
        <dbReference type="ARBA" id="ARBA00004123"/>
    </source>
</evidence>
<dbReference type="Pfam" id="PF12796">
    <property type="entry name" value="Ank_2"/>
    <property type="match status" value="1"/>
</dbReference>
<comment type="subcellular location">
    <subcellularLocation>
        <location evidence="2">Cytoplasm</location>
    </subcellularLocation>
    <subcellularLocation>
        <location evidence="1">Nucleus</location>
    </subcellularLocation>
</comment>
<evidence type="ECO:0000256" key="5">
    <source>
        <dbReference type="ARBA" id="ARBA00023043"/>
    </source>
</evidence>
<keyword evidence="11" id="KW-1185">Reference proteome</keyword>
<dbReference type="InterPro" id="IPR002110">
    <property type="entry name" value="Ankyrin_rpt"/>
</dbReference>
<dbReference type="AlphaFoldDB" id="A0A8C7KEW2"/>
<protein>
    <recommendedName>
        <fullName evidence="9">Ankyrin repeat domain-containing protein 16</fullName>
    </recommendedName>
</protein>
<dbReference type="InterPro" id="IPR036770">
    <property type="entry name" value="Ankyrin_rpt-contain_sf"/>
</dbReference>
<accession>A0A8C7KEW2</accession>
<dbReference type="Gene3D" id="1.25.40.20">
    <property type="entry name" value="Ankyrin repeat-containing domain"/>
    <property type="match status" value="1"/>
</dbReference>
<dbReference type="PANTHER" id="PTHR24198">
    <property type="entry name" value="ANKYRIN REPEAT AND PROTEIN KINASE DOMAIN-CONTAINING PROTEIN"/>
    <property type="match status" value="1"/>
</dbReference>
<dbReference type="Pfam" id="PF13857">
    <property type="entry name" value="Ank_5"/>
    <property type="match status" value="1"/>
</dbReference>
<evidence type="ECO:0000256" key="8">
    <source>
        <dbReference type="ARBA" id="ARBA00062703"/>
    </source>
</evidence>
<evidence type="ECO:0000256" key="6">
    <source>
        <dbReference type="ARBA" id="ARBA00023242"/>
    </source>
</evidence>
<keyword evidence="4" id="KW-0677">Repeat</keyword>
<evidence type="ECO:0000256" key="3">
    <source>
        <dbReference type="ARBA" id="ARBA00022490"/>
    </source>
</evidence>
<keyword evidence="5" id="KW-0040">ANK repeat</keyword>
<sequence length="279" mass="30689">MLPVMATWTAILVKEIGMDIELYNTRQQKSSAYEAASMGQGCLRTPLMMACTRRNLGMIQELLSHEADPMLKNKDGWNSFHIACRKGDPAVIQHLLLANPEVWRTESKTLRTPLHTAAMHGCEEVVSILAQRCGYVPDGRDSCGVTPFMDAVRNGHISVAKLLLEKHQATPTAADIPGAQSVHHVAVTAQEEALEFLVRDLGVDVNQTATDMQLTSLHYAAKLFIWRVQDSMQMRSGQSYILQLGLVGVVDASGTTAQQLAKKTDVLRVFECDLTSTTV</sequence>
<reference evidence="10" key="1">
    <citation type="submission" date="2025-08" db="UniProtKB">
        <authorList>
            <consortium name="Ensembl"/>
        </authorList>
    </citation>
    <scope>IDENTIFICATION</scope>
</reference>
<dbReference type="SMART" id="SM00248">
    <property type="entry name" value="ANK"/>
    <property type="match status" value="5"/>
</dbReference>
<dbReference type="GO" id="GO:0005737">
    <property type="term" value="C:cytoplasm"/>
    <property type="evidence" value="ECO:0007669"/>
    <property type="project" value="UniProtKB-SubCell"/>
</dbReference>